<dbReference type="SUPFAM" id="SSF81321">
    <property type="entry name" value="Family A G protein-coupled receptor-like"/>
    <property type="match status" value="1"/>
</dbReference>
<gene>
    <name evidence="2" type="ORF">VCS650_LOCUS18931</name>
</gene>
<accession>A0A814MLG5</accession>
<name>A0A814MLG5_9BILA</name>
<dbReference type="Proteomes" id="UP000663891">
    <property type="component" value="Unassembled WGS sequence"/>
</dbReference>
<dbReference type="OrthoDB" id="10006808at2759"/>
<dbReference type="AlphaFoldDB" id="A0A814MLG5"/>
<sequence>MDTNNITDSISIECDLEDDLGYDLIPMYRILFILSCITVPLGIFLNIIFIITLICLAKKIFDVNIHALLLSCIAQLPLSLIQGPIRLYFYYHRGCSPLAGTLLCQLTVYLDYIPTQINNFLVVQLSFERLLLVIKPFIFHRARHQTFSYATCLHYIGLFIAIVFPCVYYPVIMQNGASTIDLDDPSATQTCDLCRAPFGTQGAGLESFRTCIH</sequence>
<feature type="transmembrane region" description="Helical" evidence="1">
    <location>
        <begin position="68"/>
        <end position="89"/>
    </location>
</feature>
<organism evidence="2 3">
    <name type="scientific">Adineta steineri</name>
    <dbReference type="NCBI Taxonomy" id="433720"/>
    <lineage>
        <taxon>Eukaryota</taxon>
        <taxon>Metazoa</taxon>
        <taxon>Spiralia</taxon>
        <taxon>Gnathifera</taxon>
        <taxon>Rotifera</taxon>
        <taxon>Eurotatoria</taxon>
        <taxon>Bdelloidea</taxon>
        <taxon>Adinetida</taxon>
        <taxon>Adinetidae</taxon>
        <taxon>Adineta</taxon>
    </lineage>
</organism>
<keyword evidence="1" id="KW-1133">Transmembrane helix</keyword>
<protein>
    <recommendedName>
        <fullName evidence="4">G-protein coupled receptors family 1 profile domain-containing protein</fullName>
    </recommendedName>
</protein>
<keyword evidence="1" id="KW-0812">Transmembrane</keyword>
<evidence type="ECO:0008006" key="4">
    <source>
        <dbReference type="Google" id="ProtNLM"/>
    </source>
</evidence>
<feature type="transmembrane region" description="Helical" evidence="1">
    <location>
        <begin position="147"/>
        <end position="171"/>
    </location>
</feature>
<dbReference type="Gene3D" id="1.20.1070.10">
    <property type="entry name" value="Rhodopsin 7-helix transmembrane proteins"/>
    <property type="match status" value="1"/>
</dbReference>
<proteinExistence type="predicted"/>
<keyword evidence="1" id="KW-0472">Membrane</keyword>
<evidence type="ECO:0000313" key="2">
    <source>
        <dbReference type="EMBL" id="CAF1079511.1"/>
    </source>
</evidence>
<reference evidence="2" key="1">
    <citation type="submission" date="2021-02" db="EMBL/GenBank/DDBJ databases">
        <authorList>
            <person name="Nowell W R."/>
        </authorList>
    </citation>
    <scope>NUCLEOTIDE SEQUENCE</scope>
</reference>
<evidence type="ECO:0000256" key="1">
    <source>
        <dbReference type="SAM" id="Phobius"/>
    </source>
</evidence>
<evidence type="ECO:0000313" key="3">
    <source>
        <dbReference type="Proteomes" id="UP000663891"/>
    </source>
</evidence>
<feature type="transmembrane region" description="Helical" evidence="1">
    <location>
        <begin position="30"/>
        <end position="56"/>
    </location>
</feature>
<dbReference type="EMBL" id="CAJNON010000185">
    <property type="protein sequence ID" value="CAF1079511.1"/>
    <property type="molecule type" value="Genomic_DNA"/>
</dbReference>
<comment type="caution">
    <text evidence="2">The sequence shown here is derived from an EMBL/GenBank/DDBJ whole genome shotgun (WGS) entry which is preliminary data.</text>
</comment>